<comment type="caution">
    <text evidence="3">The sequence shown here is derived from an EMBL/GenBank/DDBJ whole genome shotgun (WGS) entry which is preliminary data.</text>
</comment>
<sequence length="208" mass="21676">MHTALAVLLLAAGASRRMGGTDKLLLPVDGVAMLRRQARACLEAGLTVTVTVPGPAHPRVTALSGLAVTLAQVEGDDGMGGSLRAGLEILPKDASGVMIVLGDMPGLDASDFRRLARAHDNAPHAILHGETEDGIRGHPVVFPADLIPMLRGCKGDRGGQRVLAACQARVQGIPLPGQRAIQDIDTPRDWAAWLAAQTSAPSTRSDRA</sequence>
<dbReference type="SUPFAM" id="SSF53448">
    <property type="entry name" value="Nucleotide-diphospho-sugar transferases"/>
    <property type="match status" value="1"/>
</dbReference>
<dbReference type="AlphaFoldDB" id="A0A2T5BTM4"/>
<feature type="domain" description="MobA-like NTP transferase" evidence="2">
    <location>
        <begin position="8"/>
        <end position="166"/>
    </location>
</feature>
<accession>A0A2T5BTM4</accession>
<dbReference type="EMBL" id="QAAA01000005">
    <property type="protein sequence ID" value="PTN02787.1"/>
    <property type="molecule type" value="Genomic_DNA"/>
</dbReference>
<evidence type="ECO:0000259" key="2">
    <source>
        <dbReference type="Pfam" id="PF12804"/>
    </source>
</evidence>
<evidence type="ECO:0000313" key="3">
    <source>
        <dbReference type="EMBL" id="PTN02787.1"/>
    </source>
</evidence>
<dbReference type="RefSeq" id="WP_107891592.1">
    <property type="nucleotide sequence ID" value="NZ_NHSI01000053.1"/>
</dbReference>
<dbReference type="GO" id="GO:0016779">
    <property type="term" value="F:nucleotidyltransferase activity"/>
    <property type="evidence" value="ECO:0007669"/>
    <property type="project" value="UniProtKB-KW"/>
</dbReference>
<keyword evidence="1" id="KW-0460">Magnesium</keyword>
<dbReference type="InterPro" id="IPR029044">
    <property type="entry name" value="Nucleotide-diphossugar_trans"/>
</dbReference>
<dbReference type="OrthoDB" id="9779263at2"/>
<dbReference type="InterPro" id="IPR025877">
    <property type="entry name" value="MobA-like_NTP_Trfase"/>
</dbReference>
<keyword evidence="3" id="KW-0808">Transferase</keyword>
<gene>
    <name evidence="3" type="ORF">C8N32_105160</name>
</gene>
<evidence type="ECO:0000256" key="1">
    <source>
        <dbReference type="ARBA" id="ARBA00022842"/>
    </source>
</evidence>
<dbReference type="CDD" id="cd04182">
    <property type="entry name" value="GT_2_like_f"/>
    <property type="match status" value="1"/>
</dbReference>
<dbReference type="Pfam" id="PF12804">
    <property type="entry name" value="NTP_transf_3"/>
    <property type="match status" value="1"/>
</dbReference>
<dbReference type="Gene3D" id="3.90.550.10">
    <property type="entry name" value="Spore Coat Polysaccharide Biosynthesis Protein SpsA, Chain A"/>
    <property type="match status" value="1"/>
</dbReference>
<protein>
    <submittedName>
        <fullName evidence="3">CTP:molybdopterin cytidylyltransferase MocA</fullName>
    </submittedName>
</protein>
<dbReference type="PANTHER" id="PTHR43777:SF1">
    <property type="entry name" value="MOLYBDENUM COFACTOR CYTIDYLYLTRANSFERASE"/>
    <property type="match status" value="1"/>
</dbReference>
<keyword evidence="4" id="KW-1185">Reference proteome</keyword>
<reference evidence="3 4" key="1">
    <citation type="submission" date="2018-04" db="EMBL/GenBank/DDBJ databases">
        <title>Genomic Encyclopedia of Archaeal and Bacterial Type Strains, Phase II (KMG-II): from individual species to whole genera.</title>
        <authorList>
            <person name="Goeker M."/>
        </authorList>
    </citation>
    <scope>NUCLEOTIDE SEQUENCE [LARGE SCALE GENOMIC DNA]</scope>
    <source>
        <strain evidence="3 4">DSM 18064</strain>
    </source>
</reference>
<dbReference type="Proteomes" id="UP000243859">
    <property type="component" value="Unassembled WGS sequence"/>
</dbReference>
<evidence type="ECO:0000313" key="4">
    <source>
        <dbReference type="Proteomes" id="UP000243859"/>
    </source>
</evidence>
<dbReference type="PANTHER" id="PTHR43777">
    <property type="entry name" value="MOLYBDENUM COFACTOR CYTIDYLYLTRANSFERASE"/>
    <property type="match status" value="1"/>
</dbReference>
<organism evidence="3 4">
    <name type="scientific">Rhodovulum imhoffii</name>
    <dbReference type="NCBI Taxonomy" id="365340"/>
    <lineage>
        <taxon>Bacteria</taxon>
        <taxon>Pseudomonadati</taxon>
        <taxon>Pseudomonadota</taxon>
        <taxon>Alphaproteobacteria</taxon>
        <taxon>Rhodobacterales</taxon>
        <taxon>Paracoccaceae</taxon>
        <taxon>Rhodovulum</taxon>
    </lineage>
</organism>
<proteinExistence type="predicted"/>
<name>A0A2T5BTM4_9RHOB</name>
<keyword evidence="3" id="KW-0548">Nucleotidyltransferase</keyword>